<evidence type="ECO:0000313" key="3">
    <source>
        <dbReference type="Proteomes" id="UP000033580"/>
    </source>
</evidence>
<organism evidence="2 3">
    <name type="scientific">Orientia tsutsugamushi str. UT144</name>
    <dbReference type="NCBI Taxonomy" id="1441384"/>
    <lineage>
        <taxon>Bacteria</taxon>
        <taxon>Pseudomonadati</taxon>
        <taxon>Pseudomonadota</taxon>
        <taxon>Alphaproteobacteria</taxon>
        <taxon>Rickettsiales</taxon>
        <taxon>Rickettsiaceae</taxon>
        <taxon>Rickettsieae</taxon>
        <taxon>Orientia</taxon>
    </lineage>
</organism>
<proteinExistence type="predicted"/>
<evidence type="ECO:0000256" key="1">
    <source>
        <dbReference type="SAM" id="SignalP"/>
    </source>
</evidence>
<comment type="caution">
    <text evidence="2">The sequence shown here is derived from an EMBL/GenBank/DDBJ whole genome shotgun (WGS) entry which is preliminary data.</text>
</comment>
<keyword evidence="1" id="KW-0732">Signal</keyword>
<reference evidence="2 3" key="1">
    <citation type="submission" date="2015-01" db="EMBL/GenBank/DDBJ databases">
        <title>Genome Sequencing of Rickettsiales.</title>
        <authorList>
            <person name="Daugherty S.C."/>
            <person name="Su Q."/>
            <person name="Abolude K."/>
            <person name="Beier-Sexton M."/>
            <person name="Carlyon J.A."/>
            <person name="Carter R."/>
            <person name="Day N.P."/>
            <person name="Dumler S.J."/>
            <person name="Dyachenko V."/>
            <person name="Godinez A."/>
            <person name="Kurtti T.J."/>
            <person name="Lichay M."/>
            <person name="Mullins K.E."/>
            <person name="Ott S."/>
            <person name="Pappas-Brown V."/>
            <person name="Paris D.H."/>
            <person name="Patel P."/>
            <person name="Richards A.L."/>
            <person name="Sadzewicz L."/>
            <person name="Sears K."/>
            <person name="Seidman D."/>
            <person name="Sengamalay N."/>
            <person name="Stenos J."/>
            <person name="Tallon L.J."/>
            <person name="Vincent G."/>
            <person name="Fraser C.M."/>
            <person name="Munderloh U."/>
            <person name="Dunning-Hotopp J.C."/>
        </authorList>
    </citation>
    <scope>NUCLEOTIDE SEQUENCE [LARGE SCALE GENOMIC DNA]</scope>
    <source>
        <strain evidence="2 3">UT144</strain>
    </source>
</reference>
<gene>
    <name evidence="2" type="ORF">OTUT144_0767</name>
</gene>
<name>A0A0F3RQ03_ORITS</name>
<dbReference type="EMBL" id="LAOR01000044">
    <property type="protein sequence ID" value="KJW07194.1"/>
    <property type="molecule type" value="Genomic_DNA"/>
</dbReference>
<evidence type="ECO:0000313" key="2">
    <source>
        <dbReference type="EMBL" id="KJW07194.1"/>
    </source>
</evidence>
<feature type="signal peptide" evidence="1">
    <location>
        <begin position="1"/>
        <end position="24"/>
    </location>
</feature>
<dbReference type="AlphaFoldDB" id="A0A0F3RQ03"/>
<feature type="chain" id="PRO_5002465834" evidence="1">
    <location>
        <begin position="25"/>
        <end position="168"/>
    </location>
</feature>
<sequence>MVRLIFFIAVLVLMLTGATQSKSASITNSFKDIKGTGFIKKKRFPIHNYKYIRKAQQNVSQNNIDDDSDQEDEELTNAAAINRQMYRQMLEMEQQQSRANRKTKLGKSACYSSKSSKVSKILPNRIIPTRLLDQNQTAQVLQEKEVKVSNMNVDCSNLQNKIGEPESK</sequence>
<protein>
    <submittedName>
        <fullName evidence="2">Uncharacterized protein</fullName>
    </submittedName>
</protein>
<accession>A0A0F3RQ03</accession>
<dbReference type="Proteomes" id="UP000033580">
    <property type="component" value="Unassembled WGS sequence"/>
</dbReference>
<dbReference type="PATRIC" id="fig|1441384.3.peg.1720"/>